<gene>
    <name evidence="2" type="ORF">GCM10022242_07500</name>
</gene>
<evidence type="ECO:0000256" key="1">
    <source>
        <dbReference type="SAM" id="MobiDB-lite"/>
    </source>
</evidence>
<dbReference type="Proteomes" id="UP001501821">
    <property type="component" value="Unassembled WGS sequence"/>
</dbReference>
<dbReference type="RefSeq" id="WP_344772462.1">
    <property type="nucleotide sequence ID" value="NZ_BAABAH010000002.1"/>
</dbReference>
<accession>A0ABP7I5M4</accession>
<dbReference type="EMBL" id="BAABAH010000002">
    <property type="protein sequence ID" value="GAA3807038.1"/>
    <property type="molecule type" value="Genomic_DNA"/>
</dbReference>
<feature type="compositionally biased region" description="Basic and acidic residues" evidence="1">
    <location>
        <begin position="24"/>
        <end position="37"/>
    </location>
</feature>
<feature type="region of interest" description="Disordered" evidence="1">
    <location>
        <begin position="24"/>
        <end position="47"/>
    </location>
</feature>
<name>A0ABP7I5M4_9ACTN</name>
<sequence>MITLILIAVGLGAVAATVREAVLDRPRSRPQSHRTDPELLPPGSRLG</sequence>
<keyword evidence="3" id="KW-1185">Reference proteome</keyword>
<evidence type="ECO:0000313" key="3">
    <source>
        <dbReference type="Proteomes" id="UP001501821"/>
    </source>
</evidence>
<evidence type="ECO:0000313" key="2">
    <source>
        <dbReference type="EMBL" id="GAA3807038.1"/>
    </source>
</evidence>
<organism evidence="2 3">
    <name type="scientific">Nocardioides panacisoli</name>
    <dbReference type="NCBI Taxonomy" id="627624"/>
    <lineage>
        <taxon>Bacteria</taxon>
        <taxon>Bacillati</taxon>
        <taxon>Actinomycetota</taxon>
        <taxon>Actinomycetes</taxon>
        <taxon>Propionibacteriales</taxon>
        <taxon>Nocardioidaceae</taxon>
        <taxon>Nocardioides</taxon>
    </lineage>
</organism>
<proteinExistence type="predicted"/>
<protein>
    <submittedName>
        <fullName evidence="2">Uncharacterized protein</fullName>
    </submittedName>
</protein>
<comment type="caution">
    <text evidence="2">The sequence shown here is derived from an EMBL/GenBank/DDBJ whole genome shotgun (WGS) entry which is preliminary data.</text>
</comment>
<reference evidence="3" key="1">
    <citation type="journal article" date="2019" name="Int. J. Syst. Evol. Microbiol.">
        <title>The Global Catalogue of Microorganisms (GCM) 10K type strain sequencing project: providing services to taxonomists for standard genome sequencing and annotation.</title>
        <authorList>
            <consortium name="The Broad Institute Genomics Platform"/>
            <consortium name="The Broad Institute Genome Sequencing Center for Infectious Disease"/>
            <person name="Wu L."/>
            <person name="Ma J."/>
        </authorList>
    </citation>
    <scope>NUCLEOTIDE SEQUENCE [LARGE SCALE GENOMIC DNA]</scope>
    <source>
        <strain evidence="3">JCM 16953</strain>
    </source>
</reference>